<name>A0A951UT95_9CYAN</name>
<proteinExistence type="predicted"/>
<dbReference type="AlphaFoldDB" id="A0A951UT95"/>
<dbReference type="EMBL" id="JAHHGZ010000003">
    <property type="protein sequence ID" value="MBW4666540.1"/>
    <property type="molecule type" value="Genomic_DNA"/>
</dbReference>
<evidence type="ECO:0000313" key="1">
    <source>
        <dbReference type="EMBL" id="MBW4666540.1"/>
    </source>
</evidence>
<gene>
    <name evidence="1" type="ORF">KME60_03595</name>
</gene>
<reference evidence="1" key="2">
    <citation type="journal article" date="2022" name="Microbiol. Resour. Announc.">
        <title>Metagenome Sequencing to Explore Phylogenomics of Terrestrial Cyanobacteria.</title>
        <authorList>
            <person name="Ward R.D."/>
            <person name="Stajich J.E."/>
            <person name="Johansen J.R."/>
            <person name="Huntemann M."/>
            <person name="Clum A."/>
            <person name="Foster B."/>
            <person name="Foster B."/>
            <person name="Roux S."/>
            <person name="Palaniappan K."/>
            <person name="Varghese N."/>
            <person name="Mukherjee S."/>
            <person name="Reddy T.B.K."/>
            <person name="Daum C."/>
            <person name="Copeland A."/>
            <person name="Chen I.A."/>
            <person name="Ivanova N.N."/>
            <person name="Kyrpides N.C."/>
            <person name="Shapiro N."/>
            <person name="Eloe-Fadrosh E.A."/>
            <person name="Pietrasiak N."/>
        </authorList>
    </citation>
    <scope>NUCLEOTIDE SEQUENCE</scope>
    <source>
        <strain evidence="1">GSE-NOS-MK-12-04C</strain>
    </source>
</reference>
<sequence length="55" mass="6095">MGLLWDLTAIGPKFPQAMPTTGYAGAIYQRMIDKRLKLSIFVKSAVGSLERLALR</sequence>
<comment type="caution">
    <text evidence="1">The sequence shown here is derived from an EMBL/GenBank/DDBJ whole genome shotgun (WGS) entry which is preliminary data.</text>
</comment>
<organism evidence="1 2">
    <name type="scientific">Cyanomargarita calcarea GSE-NOS-MK-12-04C</name>
    <dbReference type="NCBI Taxonomy" id="2839659"/>
    <lineage>
        <taxon>Bacteria</taxon>
        <taxon>Bacillati</taxon>
        <taxon>Cyanobacteriota</taxon>
        <taxon>Cyanophyceae</taxon>
        <taxon>Nostocales</taxon>
        <taxon>Cyanomargaritaceae</taxon>
        <taxon>Cyanomargarita</taxon>
    </lineage>
</organism>
<dbReference type="Proteomes" id="UP000729701">
    <property type="component" value="Unassembled WGS sequence"/>
</dbReference>
<protein>
    <submittedName>
        <fullName evidence="1">Uncharacterized protein</fullName>
    </submittedName>
</protein>
<reference evidence="1" key="1">
    <citation type="submission" date="2021-05" db="EMBL/GenBank/DDBJ databases">
        <authorList>
            <person name="Pietrasiak N."/>
            <person name="Ward R."/>
            <person name="Stajich J.E."/>
            <person name="Kurbessoian T."/>
        </authorList>
    </citation>
    <scope>NUCLEOTIDE SEQUENCE</scope>
    <source>
        <strain evidence="1">GSE-NOS-MK-12-04C</strain>
    </source>
</reference>
<accession>A0A951UT95</accession>
<evidence type="ECO:0000313" key="2">
    <source>
        <dbReference type="Proteomes" id="UP000729701"/>
    </source>
</evidence>